<comment type="caution">
    <text evidence="2">The sequence shown here is derived from an EMBL/GenBank/DDBJ whole genome shotgun (WGS) entry which is preliminary data.</text>
</comment>
<keyword evidence="3" id="KW-1185">Reference proteome</keyword>
<feature type="transmembrane region" description="Helical" evidence="1">
    <location>
        <begin position="27"/>
        <end position="45"/>
    </location>
</feature>
<sequence>MVAVPAALAAGLGGVVADLDGPLHEQSSWVMAAGAGAYVVIAASVRARTVSRAGRWLLVGVLPASVLCAVVAVTADSESPVRQVWLITAAVAWLSAAELLLRRGPGHGRRG</sequence>
<name>A0ABX1IS97_STRGB</name>
<protein>
    <recommendedName>
        <fullName evidence="4">DUF998 domain-containing protein</fullName>
    </recommendedName>
</protein>
<evidence type="ECO:0000256" key="1">
    <source>
        <dbReference type="SAM" id="Phobius"/>
    </source>
</evidence>
<organism evidence="2 3">
    <name type="scientific">Streptomyces galbus</name>
    <dbReference type="NCBI Taxonomy" id="33898"/>
    <lineage>
        <taxon>Bacteria</taxon>
        <taxon>Bacillati</taxon>
        <taxon>Actinomycetota</taxon>
        <taxon>Actinomycetes</taxon>
        <taxon>Kitasatosporales</taxon>
        <taxon>Streptomycetaceae</taxon>
        <taxon>Streptomyces</taxon>
    </lineage>
</organism>
<proteinExistence type="predicted"/>
<keyword evidence="1" id="KW-0812">Transmembrane</keyword>
<keyword evidence="1" id="KW-0472">Membrane</keyword>
<evidence type="ECO:0000313" key="3">
    <source>
        <dbReference type="Proteomes" id="UP000744032"/>
    </source>
</evidence>
<reference evidence="2 3" key="1">
    <citation type="submission" date="2020-04" db="EMBL/GenBank/DDBJ databases">
        <title>Genome sequence of Streptomyces galbus strain I339.</title>
        <authorList>
            <person name="Silva E.A.N."/>
            <person name="Merces M."/>
            <person name="Castelo Branco A.P.O.T."/>
            <person name="Vasconcelos P.C."/>
            <person name="Costa N.P."/>
            <person name="Marinho G.C.S."/>
            <person name="Oliveira C.J.B."/>
            <person name="Araujo D."/>
            <person name="Rodrigues Junior V.S."/>
            <person name="Almeida R."/>
            <person name="Silva Filho U.R."/>
            <person name="Andrade A.S.A."/>
            <person name="Cibulski S.P."/>
        </authorList>
    </citation>
    <scope>NUCLEOTIDE SEQUENCE [LARGE SCALE GENOMIC DNA]</scope>
    <source>
        <strain evidence="2 3">I339</strain>
    </source>
</reference>
<dbReference type="RefSeq" id="WP_168376076.1">
    <property type="nucleotide sequence ID" value="NZ_JAAXMD010000415.1"/>
</dbReference>
<evidence type="ECO:0008006" key="4">
    <source>
        <dbReference type="Google" id="ProtNLM"/>
    </source>
</evidence>
<feature type="transmembrane region" description="Helical" evidence="1">
    <location>
        <begin position="57"/>
        <end position="75"/>
    </location>
</feature>
<accession>A0ABX1IS97</accession>
<dbReference type="Proteomes" id="UP000744032">
    <property type="component" value="Unassembled WGS sequence"/>
</dbReference>
<gene>
    <name evidence="2" type="ORF">HF200_29350</name>
</gene>
<dbReference type="EMBL" id="JAAXMD010000415">
    <property type="protein sequence ID" value="NKQ28372.1"/>
    <property type="molecule type" value="Genomic_DNA"/>
</dbReference>
<evidence type="ECO:0000313" key="2">
    <source>
        <dbReference type="EMBL" id="NKQ28372.1"/>
    </source>
</evidence>
<keyword evidence="1" id="KW-1133">Transmembrane helix</keyword>
<feature type="transmembrane region" description="Helical" evidence="1">
    <location>
        <begin position="81"/>
        <end position="101"/>
    </location>
</feature>